<protein>
    <submittedName>
        <fullName evidence="2">Diguanylate cyclase</fullName>
    </submittedName>
</protein>
<dbReference type="Gene3D" id="3.30.450.40">
    <property type="match status" value="1"/>
</dbReference>
<dbReference type="AlphaFoldDB" id="A0A250JPK6"/>
<dbReference type="KEGG" id="mmas:MYMAC_001198"/>
<dbReference type="InterPro" id="IPR003018">
    <property type="entry name" value="GAF"/>
</dbReference>
<name>A0A250JPK6_9BACT</name>
<accession>A0A250JPK6</accession>
<feature type="domain" description="GAF" evidence="1">
    <location>
        <begin position="20"/>
        <end position="178"/>
    </location>
</feature>
<evidence type="ECO:0000313" key="3">
    <source>
        <dbReference type="Proteomes" id="UP000217343"/>
    </source>
</evidence>
<dbReference type="SMART" id="SM00065">
    <property type="entry name" value="GAF"/>
    <property type="match status" value="1"/>
</dbReference>
<proteinExistence type="predicted"/>
<evidence type="ECO:0000313" key="2">
    <source>
        <dbReference type="EMBL" id="ATB45613.1"/>
    </source>
</evidence>
<dbReference type="InterPro" id="IPR029016">
    <property type="entry name" value="GAF-like_dom_sf"/>
</dbReference>
<dbReference type="OrthoDB" id="5492969at2"/>
<gene>
    <name evidence="2" type="ORF">MYMAC_001198</name>
</gene>
<keyword evidence="3" id="KW-1185">Reference proteome</keyword>
<dbReference type="Proteomes" id="UP000217343">
    <property type="component" value="Chromosome"/>
</dbReference>
<dbReference type="Pfam" id="PF01590">
    <property type="entry name" value="GAF"/>
    <property type="match status" value="1"/>
</dbReference>
<sequence>MIEAFTKVSEASKLLLEKGLCPSTGVETLRMVGHALGVDRAYILENRVQGTYGRFITDMRHAWAEAPTPSPLANPVMRAFSFREFAPGWVDMLEAGMVVACPTRDAPPMMKDLLERQGTQSILLCPINPSRQQWWGMVAFEDCHRPRAWKPEEVTLLKSLARAVAASVRHGQMRSSLDQVRNSLRQAVSSRTPVSGL</sequence>
<dbReference type="SUPFAM" id="SSF55781">
    <property type="entry name" value="GAF domain-like"/>
    <property type="match status" value="1"/>
</dbReference>
<evidence type="ECO:0000259" key="1">
    <source>
        <dbReference type="SMART" id="SM00065"/>
    </source>
</evidence>
<dbReference type="EMBL" id="CP022203">
    <property type="protein sequence ID" value="ATB45613.1"/>
    <property type="molecule type" value="Genomic_DNA"/>
</dbReference>
<reference evidence="2 3" key="1">
    <citation type="submission" date="2017-06" db="EMBL/GenBank/DDBJ databases">
        <title>Sequencing and comparative analysis of myxobacterial genomes.</title>
        <authorList>
            <person name="Rupp O."/>
            <person name="Goesmann A."/>
            <person name="Sogaard-Andersen L."/>
        </authorList>
    </citation>
    <scope>NUCLEOTIDE SEQUENCE [LARGE SCALE GENOMIC DNA]</scope>
    <source>
        <strain evidence="2 3">DSM 14697</strain>
    </source>
</reference>
<dbReference type="RefSeq" id="WP_013935654.1">
    <property type="nucleotide sequence ID" value="NZ_CP022203.1"/>
</dbReference>
<organism evidence="2 3">
    <name type="scientific">Corallococcus macrosporus DSM 14697</name>
    <dbReference type="NCBI Taxonomy" id="1189310"/>
    <lineage>
        <taxon>Bacteria</taxon>
        <taxon>Pseudomonadati</taxon>
        <taxon>Myxococcota</taxon>
        <taxon>Myxococcia</taxon>
        <taxon>Myxococcales</taxon>
        <taxon>Cystobacterineae</taxon>
        <taxon>Myxococcaceae</taxon>
        <taxon>Corallococcus</taxon>
    </lineage>
</organism>